<evidence type="ECO:0000313" key="3">
    <source>
        <dbReference type="EMBL" id="CUG89973.1"/>
    </source>
</evidence>
<feature type="compositionally biased region" description="Acidic residues" evidence="2">
    <location>
        <begin position="1170"/>
        <end position="1181"/>
    </location>
</feature>
<reference evidence="4" key="1">
    <citation type="submission" date="2015-09" db="EMBL/GenBank/DDBJ databases">
        <authorList>
            <consortium name="Pathogen Informatics"/>
        </authorList>
    </citation>
    <scope>NUCLEOTIDE SEQUENCE [LARGE SCALE GENOMIC DNA]</scope>
    <source>
        <strain evidence="4">Lake Konstanz</strain>
    </source>
</reference>
<feature type="compositionally biased region" description="Polar residues" evidence="2">
    <location>
        <begin position="1339"/>
        <end position="1368"/>
    </location>
</feature>
<organism evidence="3 4">
    <name type="scientific">Bodo saltans</name>
    <name type="common">Flagellated protozoan</name>
    <dbReference type="NCBI Taxonomy" id="75058"/>
    <lineage>
        <taxon>Eukaryota</taxon>
        <taxon>Discoba</taxon>
        <taxon>Euglenozoa</taxon>
        <taxon>Kinetoplastea</taxon>
        <taxon>Metakinetoplastina</taxon>
        <taxon>Eubodonida</taxon>
        <taxon>Bodonidae</taxon>
        <taxon>Bodo</taxon>
    </lineage>
</organism>
<dbReference type="VEuPathDB" id="TriTrypDB:BSAL_24365"/>
<name>A0A0S4JN89_BODSA</name>
<feature type="region of interest" description="Disordered" evidence="2">
    <location>
        <begin position="1339"/>
        <end position="1377"/>
    </location>
</feature>
<feature type="region of interest" description="Disordered" evidence="2">
    <location>
        <begin position="648"/>
        <end position="685"/>
    </location>
</feature>
<protein>
    <submittedName>
        <fullName evidence="3">Uncharacterized protein</fullName>
    </submittedName>
</protein>
<feature type="region of interest" description="Disordered" evidence="2">
    <location>
        <begin position="1387"/>
        <end position="1406"/>
    </location>
</feature>
<dbReference type="EMBL" id="CYKH01001782">
    <property type="protein sequence ID" value="CUG89973.1"/>
    <property type="molecule type" value="Genomic_DNA"/>
</dbReference>
<evidence type="ECO:0000256" key="1">
    <source>
        <dbReference type="SAM" id="Coils"/>
    </source>
</evidence>
<feature type="region of interest" description="Disordered" evidence="2">
    <location>
        <begin position="867"/>
        <end position="910"/>
    </location>
</feature>
<feature type="compositionally biased region" description="Polar residues" evidence="2">
    <location>
        <begin position="658"/>
        <end position="675"/>
    </location>
</feature>
<feature type="compositionally biased region" description="Low complexity" evidence="2">
    <location>
        <begin position="140"/>
        <end position="154"/>
    </location>
</feature>
<feature type="region of interest" description="Disordered" evidence="2">
    <location>
        <begin position="1164"/>
        <end position="1194"/>
    </location>
</feature>
<feature type="region of interest" description="Disordered" evidence="2">
    <location>
        <begin position="121"/>
        <end position="208"/>
    </location>
</feature>
<feature type="compositionally biased region" description="Gly residues" evidence="2">
    <location>
        <begin position="1390"/>
        <end position="1401"/>
    </location>
</feature>
<feature type="compositionally biased region" description="Basic and acidic residues" evidence="2">
    <location>
        <begin position="164"/>
        <end position="180"/>
    </location>
</feature>
<feature type="region of interest" description="Disordered" evidence="2">
    <location>
        <begin position="338"/>
        <end position="398"/>
    </location>
</feature>
<keyword evidence="4" id="KW-1185">Reference proteome</keyword>
<feature type="region of interest" description="Disordered" evidence="2">
    <location>
        <begin position="970"/>
        <end position="1140"/>
    </location>
</feature>
<dbReference type="Proteomes" id="UP000051952">
    <property type="component" value="Unassembled WGS sequence"/>
</dbReference>
<feature type="compositionally biased region" description="Polar residues" evidence="2">
    <location>
        <begin position="1082"/>
        <end position="1109"/>
    </location>
</feature>
<feature type="compositionally biased region" description="Polar residues" evidence="2">
    <location>
        <begin position="33"/>
        <end position="69"/>
    </location>
</feature>
<evidence type="ECO:0000313" key="4">
    <source>
        <dbReference type="Proteomes" id="UP000051952"/>
    </source>
</evidence>
<feature type="coiled-coil region" evidence="1">
    <location>
        <begin position="522"/>
        <end position="571"/>
    </location>
</feature>
<accession>A0A0S4JN89</accession>
<feature type="region of interest" description="Disordered" evidence="2">
    <location>
        <begin position="17"/>
        <end position="69"/>
    </location>
</feature>
<feature type="compositionally biased region" description="Acidic residues" evidence="2">
    <location>
        <begin position="338"/>
        <end position="347"/>
    </location>
</feature>
<feature type="compositionally biased region" description="Low complexity" evidence="2">
    <location>
        <begin position="362"/>
        <end position="373"/>
    </location>
</feature>
<feature type="compositionally biased region" description="Low complexity" evidence="2">
    <location>
        <begin position="892"/>
        <end position="901"/>
    </location>
</feature>
<feature type="compositionally biased region" description="Low complexity" evidence="2">
    <location>
        <begin position="1008"/>
        <end position="1023"/>
    </location>
</feature>
<gene>
    <name evidence="3" type="ORF">BSAL_24365</name>
</gene>
<feature type="compositionally biased region" description="Polar residues" evidence="2">
    <location>
        <begin position="1033"/>
        <end position="1049"/>
    </location>
</feature>
<feature type="compositionally biased region" description="Polar residues" evidence="2">
    <location>
        <begin position="994"/>
        <end position="1003"/>
    </location>
</feature>
<proteinExistence type="predicted"/>
<sequence>MLHRGLNDYAQRKLMLEPHKSAKPLPPAPLSLTQNGLPQARPNTAGGQQSSAQTTTASPQPALQSSFHHQSSSAVVLECDNEEAMPEGVVGEIYTARAGVNAVMSELAPQLAPHLPHATVLQQQQAPPLHRGGGGKSQFVRPASGAVSSSAAAGARRRPQSTKSAHEKVSEHRPKQKNEATTRSPPRSPPRPQPYSVGSGEVHGFRFLPPTDRSDVELEILHWRQQAAEKQSHQHQSLFQWAMAELNAIDAHDSATIRDGPAPTIPSHFSVHALYTIFGELLGALCPWTELQSRLLGKLKDCLFLPRKELVQNFSSLGHSKIFLQTVSNMPLFEFGEKDEDEEDSWDAEGSKRDPGASCTTAEASFAPSASAAYQDASAEGDTPSNQQDAQGEEEDVNTHVHLDKLSKLQEAAAAAAAADSAGEDASWSLVVQMQDARIGTLLQKLRMNNSAIVALRGLLKSVFNREDRSLQRVSFNGWRSIVHSSNQQQKRLIRFFDHSALVIFKGMFFRRWARAVAVGRRQRLIRAKDEAVHSAKQMERRLREAVQVGREEVTRELEKVKATLSDERGTRERQLSSMLAEMEALGDRIGGLNHYLKLTVTHKNLWRTLWLTHHRENRLPQLLIGTLKDEAGKFRDALRVYVGAPAAGGAKGRSPVHPSSSGAAEESVANSEPVSPQAGGDNGALVGQHIQRTTTPAGGGANSTPTQQVQALNQTSSARAALRLKLETVLIAWVNDVLVRLHVQRFLIAVRDDLSDGVIFAALAFALDRTRSPTERFMEESVRRLSPAALGRRLVGALKQASRRSASCFQGIPMLQLYSAMNDRFDEKAVLSLTSVEDPWYLWALATLFVDYCMLQVYPEPLESPNGLAPSGAQPAGKKKTSRSPSTSEIGASPATTAAGPPLPPPRSAARLMCKDATQFLIHQDSRSDLHVPEIILDAADYVASSPMRPYTGHRLLGGQVPSVVIKRSSAGGGGRSVGGHAPSLFPGGGGSHNPSLSTNATDPKGKQALQQHLQQKHLQQLRPVTAFHPSGPTSPTHGVSPSTSNLGTIRKKVPAPPHASSAGSNFGRSRGRAAGAVSPDQASQFGSGNVSPTSNSPTPTADPSQGGFQLDPTELAGMRSFGPTPVNTPDGRLNMSGPSALESLLPLMRGKTEHSGIAQMLNDVLGDGPDEDEDDDDDTREPSVDSNTARMDADERRALFVAGAGHFDEFDAYLSSVTTQPQHQSQLHAAATGANAVSPTTGLGDVVTVHERSRRGSVEFVGTSSRPNTPIIAQQLSPVSPVDDGISMYDAVICGKMQAEGMQRKKAWTDVARLVITAVCSYGILDRFQGQSSHSTNAAAHSISSGGVTAHQLHSISGTHPNNTMGTKGAGGSAMSISAKSSSVLSRVGGGSSSSGPGSGVLHASLWDPKNASVSHVPTPTDGPLNAPLHHGSL</sequence>
<evidence type="ECO:0000256" key="2">
    <source>
        <dbReference type="SAM" id="MobiDB-lite"/>
    </source>
</evidence>
<feature type="region of interest" description="Disordered" evidence="2">
    <location>
        <begin position="1414"/>
        <end position="1436"/>
    </location>
</feature>
<keyword evidence="1" id="KW-0175">Coiled coil</keyword>